<proteinExistence type="predicted"/>
<dbReference type="InterPro" id="IPR000792">
    <property type="entry name" value="Tscrpt_reg_LuxR_C"/>
</dbReference>
<dbReference type="PROSITE" id="PS50110">
    <property type="entry name" value="RESPONSE_REGULATORY"/>
    <property type="match status" value="1"/>
</dbReference>
<name>A0ABS3W5I3_9BACL</name>
<dbReference type="CDD" id="cd17535">
    <property type="entry name" value="REC_NarL-like"/>
    <property type="match status" value="1"/>
</dbReference>
<feature type="modified residue" description="4-aspartylphosphate" evidence="5">
    <location>
        <position position="86"/>
    </location>
</feature>
<dbReference type="Pfam" id="PF00196">
    <property type="entry name" value="GerE"/>
    <property type="match status" value="1"/>
</dbReference>
<accession>A0ABS3W5I3</accession>
<evidence type="ECO:0000256" key="1">
    <source>
        <dbReference type="ARBA" id="ARBA00022553"/>
    </source>
</evidence>
<protein>
    <submittedName>
        <fullName evidence="9">Response regulator transcription factor</fullName>
    </submittedName>
</protein>
<dbReference type="EMBL" id="JAGGDJ010000002">
    <property type="protein sequence ID" value="MBO7743555.1"/>
    <property type="molecule type" value="Genomic_DNA"/>
</dbReference>
<gene>
    <name evidence="9" type="ORF">I8J29_05070</name>
</gene>
<evidence type="ECO:0000259" key="8">
    <source>
        <dbReference type="PROSITE" id="PS50110"/>
    </source>
</evidence>
<dbReference type="InterPro" id="IPR016032">
    <property type="entry name" value="Sig_transdc_resp-reg_C-effctor"/>
</dbReference>
<dbReference type="SUPFAM" id="SSF52172">
    <property type="entry name" value="CheY-like"/>
    <property type="match status" value="1"/>
</dbReference>
<evidence type="ECO:0000259" key="7">
    <source>
        <dbReference type="PROSITE" id="PS50043"/>
    </source>
</evidence>
<reference evidence="9 10" key="1">
    <citation type="submission" date="2021-03" db="EMBL/GenBank/DDBJ databases">
        <title>Paenibacillus artemisicola MWE-103 whole genome sequence.</title>
        <authorList>
            <person name="Ham Y.J."/>
        </authorList>
    </citation>
    <scope>NUCLEOTIDE SEQUENCE [LARGE SCALE GENOMIC DNA]</scope>
    <source>
        <strain evidence="9 10">MWE-103</strain>
    </source>
</reference>
<evidence type="ECO:0000256" key="2">
    <source>
        <dbReference type="ARBA" id="ARBA00023015"/>
    </source>
</evidence>
<keyword evidence="1 5" id="KW-0597">Phosphoprotein</keyword>
<dbReference type="PROSITE" id="PS50043">
    <property type="entry name" value="HTH_LUXR_2"/>
    <property type="match status" value="1"/>
</dbReference>
<evidence type="ECO:0000256" key="6">
    <source>
        <dbReference type="SAM" id="MobiDB-lite"/>
    </source>
</evidence>
<evidence type="ECO:0000313" key="9">
    <source>
        <dbReference type="EMBL" id="MBO7743555.1"/>
    </source>
</evidence>
<dbReference type="InterPro" id="IPR001789">
    <property type="entry name" value="Sig_transdc_resp-reg_receiver"/>
</dbReference>
<dbReference type="SMART" id="SM00421">
    <property type="entry name" value="HTH_LUXR"/>
    <property type="match status" value="1"/>
</dbReference>
<organism evidence="9 10">
    <name type="scientific">Paenibacillus artemisiicola</name>
    <dbReference type="NCBI Taxonomy" id="1172618"/>
    <lineage>
        <taxon>Bacteria</taxon>
        <taxon>Bacillati</taxon>
        <taxon>Bacillota</taxon>
        <taxon>Bacilli</taxon>
        <taxon>Bacillales</taxon>
        <taxon>Paenibacillaceae</taxon>
        <taxon>Paenibacillus</taxon>
    </lineage>
</organism>
<evidence type="ECO:0000256" key="3">
    <source>
        <dbReference type="ARBA" id="ARBA00023125"/>
    </source>
</evidence>
<dbReference type="Gene3D" id="3.40.50.2300">
    <property type="match status" value="1"/>
</dbReference>
<dbReference type="InterPro" id="IPR011006">
    <property type="entry name" value="CheY-like_superfamily"/>
</dbReference>
<keyword evidence="3" id="KW-0238">DNA-binding</keyword>
<keyword evidence="2" id="KW-0805">Transcription regulation</keyword>
<comment type="caution">
    <text evidence="9">The sequence shown here is derived from an EMBL/GenBank/DDBJ whole genome shotgun (WGS) entry which is preliminary data.</text>
</comment>
<dbReference type="PRINTS" id="PR00038">
    <property type="entry name" value="HTHLUXR"/>
</dbReference>
<dbReference type="Proteomes" id="UP000670947">
    <property type="component" value="Unassembled WGS sequence"/>
</dbReference>
<feature type="region of interest" description="Disordered" evidence="6">
    <location>
        <begin position="1"/>
        <end position="26"/>
    </location>
</feature>
<dbReference type="CDD" id="cd06170">
    <property type="entry name" value="LuxR_C_like"/>
    <property type="match status" value="1"/>
</dbReference>
<dbReference type="PANTHER" id="PTHR43214">
    <property type="entry name" value="TWO-COMPONENT RESPONSE REGULATOR"/>
    <property type="match status" value="1"/>
</dbReference>
<keyword evidence="10" id="KW-1185">Reference proteome</keyword>
<evidence type="ECO:0000313" key="10">
    <source>
        <dbReference type="Proteomes" id="UP000670947"/>
    </source>
</evidence>
<dbReference type="InterPro" id="IPR058245">
    <property type="entry name" value="NreC/VraR/RcsB-like_REC"/>
</dbReference>
<keyword evidence="4" id="KW-0804">Transcription</keyword>
<dbReference type="SUPFAM" id="SSF46894">
    <property type="entry name" value="C-terminal effector domain of the bipartite response regulators"/>
    <property type="match status" value="1"/>
</dbReference>
<sequence length="253" mass="27160">MLGGGSASGDGTAHPASLSGRRPGIGGAAMKPPLRLIIADDQALMRDGLQTILELQPDLEVAGTAENGLQALEMARAMKPDLVLLDIEMPVMNGIECTRRLKEEAPDTVVLLLSTFAEDKYILDGLSNGASGYLLKDMEGHRLIEAVRDAASGKLMMPAVIAAKLAANLTRRTTAAELDAEARGGLRRELRLTGREAEVAKLMAEGMTNKQIAKELFMHEGTVRNYVSVIYSKIGVSDRAKALLALQDWLTRP</sequence>
<evidence type="ECO:0000256" key="5">
    <source>
        <dbReference type="PROSITE-ProRule" id="PRU00169"/>
    </source>
</evidence>
<feature type="domain" description="Response regulatory" evidence="8">
    <location>
        <begin position="35"/>
        <end position="151"/>
    </location>
</feature>
<evidence type="ECO:0000256" key="4">
    <source>
        <dbReference type="ARBA" id="ARBA00023163"/>
    </source>
</evidence>
<dbReference type="SMART" id="SM00448">
    <property type="entry name" value="REC"/>
    <property type="match status" value="1"/>
</dbReference>
<dbReference type="Pfam" id="PF00072">
    <property type="entry name" value="Response_reg"/>
    <property type="match status" value="1"/>
</dbReference>
<dbReference type="InterPro" id="IPR039420">
    <property type="entry name" value="WalR-like"/>
</dbReference>
<feature type="domain" description="HTH luxR-type" evidence="7">
    <location>
        <begin position="185"/>
        <end position="250"/>
    </location>
</feature>